<organism evidence="3 4">
    <name type="scientific">Bicyclus anynana</name>
    <name type="common">Squinting bush brown butterfly</name>
    <dbReference type="NCBI Taxonomy" id="110368"/>
    <lineage>
        <taxon>Eukaryota</taxon>
        <taxon>Metazoa</taxon>
        <taxon>Ecdysozoa</taxon>
        <taxon>Arthropoda</taxon>
        <taxon>Hexapoda</taxon>
        <taxon>Insecta</taxon>
        <taxon>Pterygota</taxon>
        <taxon>Neoptera</taxon>
        <taxon>Endopterygota</taxon>
        <taxon>Lepidoptera</taxon>
        <taxon>Glossata</taxon>
        <taxon>Ditrysia</taxon>
        <taxon>Papilionoidea</taxon>
        <taxon>Nymphalidae</taxon>
        <taxon>Satyrinae</taxon>
        <taxon>Satyrini</taxon>
        <taxon>Mycalesina</taxon>
        <taxon>Bicyclus</taxon>
    </lineage>
</organism>
<gene>
    <name evidence="4" type="primary">LOC112049758</name>
</gene>
<dbReference type="GeneID" id="112049758"/>
<evidence type="ECO:0000256" key="2">
    <source>
        <dbReference type="SAM" id="MobiDB-lite"/>
    </source>
</evidence>
<protein>
    <submittedName>
        <fullName evidence="4">Golgin subfamily B member 1-like isoform X1</fullName>
    </submittedName>
</protein>
<reference evidence="4" key="1">
    <citation type="submission" date="2025-08" db="UniProtKB">
        <authorList>
            <consortium name="RefSeq"/>
        </authorList>
    </citation>
    <scope>IDENTIFICATION</scope>
</reference>
<accession>A0ABM3LP19</accession>
<dbReference type="Proteomes" id="UP001652582">
    <property type="component" value="Chromosome 12"/>
</dbReference>
<feature type="coiled-coil region" evidence="1">
    <location>
        <begin position="140"/>
        <end position="231"/>
    </location>
</feature>
<feature type="coiled-coil region" evidence="1">
    <location>
        <begin position="3"/>
        <end position="100"/>
    </location>
</feature>
<evidence type="ECO:0000313" key="3">
    <source>
        <dbReference type="Proteomes" id="UP001652582"/>
    </source>
</evidence>
<feature type="region of interest" description="Disordered" evidence="2">
    <location>
        <begin position="350"/>
        <end position="465"/>
    </location>
</feature>
<sequence>MENDCYRAQIQAIQTKCEEQAKELEKAKTDNETLENKGKDLQEKVNEYHKEVESLKTLLLEADARTEKLSLELRETIDQRDNHLRKVDHLEAEIVILSKNLNDTEIYLSNYKDAAEDKNKKQLEIIEVKSNELEHKTSEHLQAINQLEKVKKKSEKLQKQLEAVNRKMQQEREENKIMRAHWEAEMKAKDESLSKEMSKFLQARTESDHEKSALQKKIDELETRITNIIKEASEIPRHVTAELTPQRAQVEAQPLKRVDSLLDGMFQYSSERSVDYLDSAKVQQHFAMFLHGEPAPANSLAALKRDNPDSLVAGARTQRPRTNSPVLNVTKPNSPVKEHRYFAMFAREEPEPANSQAAFKRDNPDSLVAGTRTQRPRTYPPVPVQKEPKPPVKEHRYFAMFAREEPEPANSLAALKRDHPDSLVASARTQHPRTDPSVPVQKEPKPVAPKERRFFKTRKTSVKKN</sequence>
<proteinExistence type="predicted"/>
<feature type="compositionally biased region" description="Basic and acidic residues" evidence="2">
    <location>
        <begin position="386"/>
        <end position="406"/>
    </location>
</feature>
<name>A0ABM3LP19_BICAN</name>
<keyword evidence="1" id="KW-0175">Coiled coil</keyword>
<feature type="compositionally biased region" description="Basic and acidic residues" evidence="2">
    <location>
        <begin position="442"/>
        <end position="454"/>
    </location>
</feature>
<dbReference type="RefSeq" id="XP_052740822.1">
    <property type="nucleotide sequence ID" value="XM_052884862.1"/>
</dbReference>
<evidence type="ECO:0000256" key="1">
    <source>
        <dbReference type="SAM" id="Coils"/>
    </source>
</evidence>
<keyword evidence="3" id="KW-1185">Reference proteome</keyword>
<feature type="compositionally biased region" description="Basic residues" evidence="2">
    <location>
        <begin position="455"/>
        <end position="465"/>
    </location>
</feature>
<evidence type="ECO:0000313" key="4">
    <source>
        <dbReference type="RefSeq" id="XP_052740822.1"/>
    </source>
</evidence>